<feature type="transmembrane region" description="Helical" evidence="2">
    <location>
        <begin position="21"/>
        <end position="44"/>
    </location>
</feature>
<protein>
    <submittedName>
        <fullName evidence="3">Uncharacterized protein</fullName>
    </submittedName>
</protein>
<feature type="coiled-coil region" evidence="1">
    <location>
        <begin position="97"/>
        <end position="124"/>
    </location>
</feature>
<keyword evidence="4" id="KW-1185">Reference proteome</keyword>
<dbReference type="RefSeq" id="WP_169350827.1">
    <property type="nucleotide sequence ID" value="NZ_JABBJJ010000340.1"/>
</dbReference>
<reference evidence="3 4" key="1">
    <citation type="submission" date="2020-04" db="EMBL/GenBank/DDBJ databases">
        <title>Draft genome of Pyxidicoccus fallax type strain.</title>
        <authorList>
            <person name="Whitworth D.E."/>
        </authorList>
    </citation>
    <scope>NUCLEOTIDE SEQUENCE [LARGE SCALE GENOMIC DNA]</scope>
    <source>
        <strain evidence="3 4">DSM 14698</strain>
    </source>
</reference>
<feature type="transmembrane region" description="Helical" evidence="2">
    <location>
        <begin position="64"/>
        <end position="88"/>
    </location>
</feature>
<evidence type="ECO:0000256" key="1">
    <source>
        <dbReference type="SAM" id="Coils"/>
    </source>
</evidence>
<gene>
    <name evidence="3" type="ORF">HG543_43400</name>
</gene>
<keyword evidence="1" id="KW-0175">Coiled coil</keyword>
<comment type="caution">
    <text evidence="3">The sequence shown here is derived from an EMBL/GenBank/DDBJ whole genome shotgun (WGS) entry which is preliminary data.</text>
</comment>
<organism evidence="3 4">
    <name type="scientific">Pyxidicoccus fallax</name>
    <dbReference type="NCBI Taxonomy" id="394095"/>
    <lineage>
        <taxon>Bacteria</taxon>
        <taxon>Pseudomonadati</taxon>
        <taxon>Myxococcota</taxon>
        <taxon>Myxococcia</taxon>
        <taxon>Myxococcales</taxon>
        <taxon>Cystobacterineae</taxon>
        <taxon>Myxococcaceae</taxon>
        <taxon>Pyxidicoccus</taxon>
    </lineage>
</organism>
<keyword evidence="2" id="KW-1133">Transmembrane helix</keyword>
<accession>A0A848LVH5</accession>
<evidence type="ECO:0000256" key="2">
    <source>
        <dbReference type="SAM" id="Phobius"/>
    </source>
</evidence>
<dbReference type="Proteomes" id="UP000518300">
    <property type="component" value="Unassembled WGS sequence"/>
</dbReference>
<keyword evidence="2" id="KW-0472">Membrane</keyword>
<sequence>MRGLAQLPGQALPAPGLGPEWVFEVVLYAVLIVAGLALIFLAALGHKRLKGAGGDQVITIKDLFSFRTNLIGLFAVIGFVLVGGVLFMRFSDFRGRLKASEQENAALKIAMEDERQQVREVLDQFRLMSIHFGLEFPEDAAPANPDEVQVKALMSPKDQTGMKEIPSVVQPGPGGIKVAVQGLRVGDVVRLHATEGSRTWKSERFEVPAVPLRMTEEPSTQSAELER</sequence>
<dbReference type="EMBL" id="JABBJJ010000340">
    <property type="protein sequence ID" value="NMO21649.1"/>
    <property type="molecule type" value="Genomic_DNA"/>
</dbReference>
<proteinExistence type="predicted"/>
<evidence type="ECO:0000313" key="3">
    <source>
        <dbReference type="EMBL" id="NMO21649.1"/>
    </source>
</evidence>
<keyword evidence="2" id="KW-0812">Transmembrane</keyword>
<name>A0A848LVH5_9BACT</name>
<evidence type="ECO:0000313" key="4">
    <source>
        <dbReference type="Proteomes" id="UP000518300"/>
    </source>
</evidence>
<dbReference type="AlphaFoldDB" id="A0A848LVH5"/>